<sequence>MKGEDAARLFCRWGLPLRWSPPPLSVRWSLTRRMERMVSPRATRMGNPMATCRISVL</sequence>
<accession>A0AAD7KBD4</accession>
<dbReference type="Proteomes" id="UP001215280">
    <property type="component" value="Unassembled WGS sequence"/>
</dbReference>
<name>A0AAD7KBD4_9AGAR</name>
<organism evidence="1 2">
    <name type="scientific">Mycena maculata</name>
    <dbReference type="NCBI Taxonomy" id="230809"/>
    <lineage>
        <taxon>Eukaryota</taxon>
        <taxon>Fungi</taxon>
        <taxon>Dikarya</taxon>
        <taxon>Basidiomycota</taxon>
        <taxon>Agaricomycotina</taxon>
        <taxon>Agaricomycetes</taxon>
        <taxon>Agaricomycetidae</taxon>
        <taxon>Agaricales</taxon>
        <taxon>Marasmiineae</taxon>
        <taxon>Mycenaceae</taxon>
        <taxon>Mycena</taxon>
    </lineage>
</organism>
<protein>
    <submittedName>
        <fullName evidence="1">Uncharacterized protein</fullName>
    </submittedName>
</protein>
<proteinExistence type="predicted"/>
<gene>
    <name evidence="1" type="ORF">DFH07DRAFT_1055543</name>
</gene>
<evidence type="ECO:0000313" key="2">
    <source>
        <dbReference type="Proteomes" id="UP001215280"/>
    </source>
</evidence>
<keyword evidence="2" id="KW-1185">Reference proteome</keyword>
<reference evidence="1" key="1">
    <citation type="submission" date="2023-03" db="EMBL/GenBank/DDBJ databases">
        <title>Massive genome expansion in bonnet fungi (Mycena s.s.) driven by repeated elements and novel gene families across ecological guilds.</title>
        <authorList>
            <consortium name="Lawrence Berkeley National Laboratory"/>
            <person name="Harder C.B."/>
            <person name="Miyauchi S."/>
            <person name="Viragh M."/>
            <person name="Kuo A."/>
            <person name="Thoen E."/>
            <person name="Andreopoulos B."/>
            <person name="Lu D."/>
            <person name="Skrede I."/>
            <person name="Drula E."/>
            <person name="Henrissat B."/>
            <person name="Morin E."/>
            <person name="Kohler A."/>
            <person name="Barry K."/>
            <person name="LaButti K."/>
            <person name="Morin E."/>
            <person name="Salamov A."/>
            <person name="Lipzen A."/>
            <person name="Mereny Z."/>
            <person name="Hegedus B."/>
            <person name="Baldrian P."/>
            <person name="Stursova M."/>
            <person name="Weitz H."/>
            <person name="Taylor A."/>
            <person name="Grigoriev I.V."/>
            <person name="Nagy L.G."/>
            <person name="Martin F."/>
            <person name="Kauserud H."/>
        </authorList>
    </citation>
    <scope>NUCLEOTIDE SEQUENCE</scope>
    <source>
        <strain evidence="1">CBHHK188m</strain>
    </source>
</reference>
<dbReference type="EMBL" id="JARJLG010000004">
    <property type="protein sequence ID" value="KAJ7782057.1"/>
    <property type="molecule type" value="Genomic_DNA"/>
</dbReference>
<dbReference type="AlphaFoldDB" id="A0AAD7KBD4"/>
<evidence type="ECO:0000313" key="1">
    <source>
        <dbReference type="EMBL" id="KAJ7782057.1"/>
    </source>
</evidence>
<comment type="caution">
    <text evidence="1">The sequence shown here is derived from an EMBL/GenBank/DDBJ whole genome shotgun (WGS) entry which is preliminary data.</text>
</comment>